<dbReference type="EMBL" id="CP049866">
    <property type="protein sequence ID" value="QIK74160.1"/>
    <property type="molecule type" value="Genomic_DNA"/>
</dbReference>
<feature type="transmembrane region" description="Helical" evidence="1">
    <location>
        <begin position="25"/>
        <end position="44"/>
    </location>
</feature>
<dbReference type="InterPro" id="IPR052913">
    <property type="entry name" value="Glycopeptide_resist_protein"/>
</dbReference>
<dbReference type="InterPro" id="IPR007391">
    <property type="entry name" value="Vancomycin_resist_VanW"/>
</dbReference>
<dbReference type="AlphaFoldDB" id="A0A6G7YBL9"/>
<evidence type="ECO:0000256" key="1">
    <source>
        <dbReference type="SAM" id="Phobius"/>
    </source>
</evidence>
<reference evidence="2 3" key="1">
    <citation type="submission" date="2020-03" db="EMBL/GenBank/DDBJ databases">
        <title>Nocardioides sp. nov., isolated from fish.</title>
        <authorList>
            <person name="Hyun D.-W."/>
            <person name="Bae J.-W."/>
        </authorList>
    </citation>
    <scope>NUCLEOTIDE SEQUENCE [LARGE SCALE GENOMIC DNA]</scope>
    <source>
        <strain evidence="2 3">HDW12A</strain>
    </source>
</reference>
<dbReference type="Pfam" id="PF04294">
    <property type="entry name" value="VanW"/>
    <property type="match status" value="1"/>
</dbReference>
<name>A0A6G7YBL9_9ACTN</name>
<keyword evidence="1" id="KW-1133">Transmembrane helix</keyword>
<dbReference type="PANTHER" id="PTHR35788">
    <property type="entry name" value="EXPORTED PROTEIN-RELATED"/>
    <property type="match status" value="1"/>
</dbReference>
<keyword evidence="1" id="KW-0472">Membrane</keyword>
<evidence type="ECO:0000313" key="2">
    <source>
        <dbReference type="EMBL" id="QIK74160.1"/>
    </source>
</evidence>
<dbReference type="RefSeq" id="WP_166313726.1">
    <property type="nucleotide sequence ID" value="NZ_CP049866.1"/>
</dbReference>
<dbReference type="KEGG" id="npi:G7071_00620"/>
<keyword evidence="1" id="KW-0812">Transmembrane</keyword>
<protein>
    <submittedName>
        <fullName evidence="2">Uncharacterized protein</fullName>
    </submittedName>
</protein>
<gene>
    <name evidence="2" type="ORF">G7071_00620</name>
</gene>
<organism evidence="2 3">
    <name type="scientific">Nocardioides piscis</name>
    <dbReference type="NCBI Taxonomy" id="2714938"/>
    <lineage>
        <taxon>Bacteria</taxon>
        <taxon>Bacillati</taxon>
        <taxon>Actinomycetota</taxon>
        <taxon>Actinomycetes</taxon>
        <taxon>Propionibacteriales</taxon>
        <taxon>Nocardioidaceae</taxon>
        <taxon>Nocardioides</taxon>
    </lineage>
</organism>
<keyword evidence="3" id="KW-1185">Reference proteome</keyword>
<evidence type="ECO:0000313" key="3">
    <source>
        <dbReference type="Proteomes" id="UP000502035"/>
    </source>
</evidence>
<accession>A0A6G7YBL9</accession>
<dbReference type="Proteomes" id="UP000502035">
    <property type="component" value="Chromosome"/>
</dbReference>
<dbReference type="PANTHER" id="PTHR35788:SF1">
    <property type="entry name" value="EXPORTED PROTEIN"/>
    <property type="match status" value="1"/>
</dbReference>
<proteinExistence type="predicted"/>
<sequence length="589" mass="62674">MPIFANQSDVAEQDADLPDRAGGRVVFWLLLGLALLVAGGYVAAHYAAADNVPRGTTVSGVDIGGHPRAEAAQRLQAGLAERVSGPIEITIEGEPVSVDPDVAGIAVDYEASVSEAGGERSWDPVRLWNYFTGGQDFEAEIDVDEEAFGQALAALDKEHGTPPREGKVGFEGASITTVEPRIGRALDPATTRDALVASYLADDGDVPDLELSKSVPEVDEGDVAEAKQAFANPAVSGPVTLNFGESSVQLAPADYTAALRLQPVDGELVPVLKPKRLAEVVSGVVADGAPVDATVALVGGRPTVVPAKPGVTFDQKQVEAGFLDVVAAPGPERTLTVDAKVDKADFTTKDAQALQIKERVSTFTTYYPHAEYRNVNLGRAAELVNGTVLKPGETFSLNETVGERTVANGFTKGYIISDGILVQDLGGGVSQMATTTFNAMFFAGLEDVEHKPHSFYIDRYPIGREATVAWGSVDLRFKNDTPYGVLIQASVTPSTPSSSGVVTVSMYSTKHWNITTTTGERHNITKAEVRRIDDRKCHPNEGYGGFDIDVVRYFEPAGANTETREPETFSTTYTPSDTVICTNPNAVDE</sequence>